<evidence type="ECO:0000313" key="4">
    <source>
        <dbReference type="EMBL" id="TDG93438.1"/>
    </source>
</evidence>
<dbReference type="PANTHER" id="PTHR43172">
    <property type="entry name" value="ADENYLOSUCCINATE LYASE"/>
    <property type="match status" value="1"/>
</dbReference>
<dbReference type="RefSeq" id="WP_057961552.1">
    <property type="nucleotide sequence ID" value="NZ_BAAAXO010000025.1"/>
</dbReference>
<dbReference type="GO" id="GO:0004018">
    <property type="term" value="F:N6-(1,2-dicarboxyethyl)AMP AMP-lyase (fumarate-forming) activity"/>
    <property type="evidence" value="ECO:0007669"/>
    <property type="project" value="TreeGrafter"/>
</dbReference>
<dbReference type="OrthoDB" id="9768878at2"/>
<reference evidence="4" key="3">
    <citation type="submission" date="2019-02" db="EMBL/GenBank/DDBJ databases">
        <authorList>
            <person name="Buron G."/>
            <person name="Chaylann A."/>
            <person name="Dolejs I."/>
            <person name="Forster J."/>
            <person name="Miks M.H."/>
        </authorList>
    </citation>
    <scope>NUCLEOTIDE SEQUENCE</scope>
    <source>
        <strain evidence="4">DSM 10551</strain>
    </source>
</reference>
<keyword evidence="6" id="KW-1185">Reference proteome</keyword>
<dbReference type="InterPro" id="IPR008948">
    <property type="entry name" value="L-Aspartase-like"/>
</dbReference>
<dbReference type="GO" id="GO:0044208">
    <property type="term" value="P:'de novo' AMP biosynthetic process"/>
    <property type="evidence" value="ECO:0007669"/>
    <property type="project" value="TreeGrafter"/>
</dbReference>
<feature type="domain" description="Adenylosuccinate lyase C-terminal" evidence="2">
    <location>
        <begin position="365"/>
        <end position="444"/>
    </location>
</feature>
<accession>A0A224V2L8</accession>
<evidence type="ECO:0000313" key="5">
    <source>
        <dbReference type="Proteomes" id="UP000214739"/>
    </source>
</evidence>
<dbReference type="PRINTS" id="PR00149">
    <property type="entry name" value="FUMRATELYASE"/>
</dbReference>
<gene>
    <name evidence="3" type="primary">purB_1</name>
    <name evidence="4" type="ORF">C5L28_000349</name>
    <name evidence="3" type="ORF">LPKJCM_00127</name>
</gene>
<evidence type="ECO:0000313" key="6">
    <source>
        <dbReference type="Proteomes" id="UP000294668"/>
    </source>
</evidence>
<name>A0A224V2L8_9LACO</name>
<evidence type="ECO:0000313" key="3">
    <source>
        <dbReference type="EMBL" id="GAW71056.1"/>
    </source>
</evidence>
<dbReference type="AlphaFoldDB" id="A0A224V2L8"/>
<protein>
    <submittedName>
        <fullName evidence="3">Adenylosuccinate lyase</fullName>
    </submittedName>
</protein>
<evidence type="ECO:0000256" key="1">
    <source>
        <dbReference type="ARBA" id="ARBA00023239"/>
    </source>
</evidence>
<dbReference type="InterPro" id="IPR000362">
    <property type="entry name" value="Fumarate_lyase_fam"/>
</dbReference>
<dbReference type="Proteomes" id="UP000214739">
    <property type="component" value="Unassembled WGS sequence"/>
</dbReference>
<dbReference type="EMBL" id="BDGB01000008">
    <property type="protein sequence ID" value="GAW71056.1"/>
    <property type="molecule type" value="Genomic_DNA"/>
</dbReference>
<dbReference type="SUPFAM" id="SSF48557">
    <property type="entry name" value="L-aspartase-like"/>
    <property type="match status" value="1"/>
</dbReference>
<sequence>MSGEVLGSIFNQNGYSTARMRAVWTDENRLKVVCQVETALAYAMAKAGNIPESAYQQIQARLVPENFDLTQLRLAAARSGHFLAGFVSYAQQLFDGDSGQYVHYGATSEDIEDTCYVMQLKQADEIILDYLEKFGSVLYQLTDKYKKTLTVAMAHRTYAAPTTLGFKLGIHLNELDYLMRRLKAVGKFTFAGSLAGVEGLSTMLGDHYEQVEADFCNHLNLAVPEMYWHTQRERFTEYCNVLTMTAQLLGKLGRNLLVMNQTQVGEFHETYAKGRQGSTVIPTVEEPYMCEAIVNLATVIRNEMPLMYDTMQVTGEKDTTVWRDIYVVLPEITMYLSGHLNYAVTVLSKGYFDTQRMAKNFDLDDGTMYSGAIMMALGKYIGRQNAHELLVRLRVEADDQDVLLWDLYYSDKEIAKYLSRDDLNRIMSPENVLPHAVEKTEKILRLYRQRNGSDMVSSH</sequence>
<dbReference type="Pfam" id="PF00206">
    <property type="entry name" value="Lyase_1"/>
    <property type="match status" value="1"/>
</dbReference>
<proteinExistence type="predicted"/>
<dbReference type="GO" id="GO:0070626">
    <property type="term" value="F:(S)-2-(5-amino-1-(5-phospho-D-ribosyl)imidazole-4-carboxamido) succinate lyase (fumarate-forming) activity"/>
    <property type="evidence" value="ECO:0007669"/>
    <property type="project" value="TreeGrafter"/>
</dbReference>
<reference evidence="3 5" key="1">
    <citation type="journal article" date="2017" name="Biosci Microbiota Food Health">
        <title>Genomic characterization reconfirms the taxonomic status of Lactobacillus parakefiri.</title>
        <authorList>
            <person name="Tanizawa Y."/>
            <person name="Kobayashi H."/>
            <person name="Kaminuma E."/>
            <person name="Sakamoto M."/>
            <person name="Ohkuma M."/>
            <person name="Nakamura Y."/>
            <person name="Arita M."/>
            <person name="Tohno M."/>
        </authorList>
    </citation>
    <scope>NUCLEOTIDE SEQUENCE [LARGE SCALE GENOMIC DNA]</scope>
    <source>
        <strain evidence="3 5">JCM 8573</strain>
    </source>
</reference>
<dbReference type="SMART" id="SM00998">
    <property type="entry name" value="ADSL_C"/>
    <property type="match status" value="1"/>
</dbReference>
<reference evidence="4 6" key="2">
    <citation type="journal article" date="2019" name="Appl. Microbiol. Biotechnol.">
        <title>Uncovering carbohydrate metabolism through a genotype-phenotype association study of 56 lactic acid bacteria genomes.</title>
        <authorList>
            <person name="Buron-Moles G."/>
            <person name="Chailyan A."/>
            <person name="Dolejs I."/>
            <person name="Forster J."/>
            <person name="Miks M.H."/>
        </authorList>
    </citation>
    <scope>NUCLEOTIDE SEQUENCE [LARGE SCALE GENOMIC DNA]</scope>
    <source>
        <strain evidence="4 6">DSM 10551</strain>
    </source>
</reference>
<dbReference type="GO" id="GO:0005829">
    <property type="term" value="C:cytosol"/>
    <property type="evidence" value="ECO:0007669"/>
    <property type="project" value="TreeGrafter"/>
</dbReference>
<dbReference type="Pfam" id="PF10397">
    <property type="entry name" value="ADSL_C"/>
    <property type="match status" value="1"/>
</dbReference>
<dbReference type="Gene3D" id="1.10.40.30">
    <property type="entry name" value="Fumarase/aspartase (C-terminal domain)"/>
    <property type="match status" value="1"/>
</dbReference>
<dbReference type="EMBL" id="PUFL01000032">
    <property type="protein sequence ID" value="TDG93438.1"/>
    <property type="molecule type" value="Genomic_DNA"/>
</dbReference>
<dbReference type="InterPro" id="IPR022761">
    <property type="entry name" value="Fumarate_lyase_N"/>
</dbReference>
<keyword evidence="1 3" id="KW-0456">Lyase</keyword>
<dbReference type="Proteomes" id="UP000294668">
    <property type="component" value="Unassembled WGS sequence"/>
</dbReference>
<dbReference type="InterPro" id="IPR019468">
    <property type="entry name" value="AdenyloSucc_lyase_C"/>
</dbReference>
<evidence type="ECO:0000259" key="2">
    <source>
        <dbReference type="SMART" id="SM00998"/>
    </source>
</evidence>
<comment type="caution">
    <text evidence="3">The sequence shown here is derived from an EMBL/GenBank/DDBJ whole genome shotgun (WGS) entry which is preliminary data.</text>
</comment>
<organism evidence="3 5">
    <name type="scientific">Lentilactobacillus parakefiri</name>
    <dbReference type="NCBI Taxonomy" id="152332"/>
    <lineage>
        <taxon>Bacteria</taxon>
        <taxon>Bacillati</taxon>
        <taxon>Bacillota</taxon>
        <taxon>Bacilli</taxon>
        <taxon>Lactobacillales</taxon>
        <taxon>Lactobacillaceae</taxon>
        <taxon>Lentilactobacillus</taxon>
    </lineage>
</organism>
<dbReference type="PANTHER" id="PTHR43172:SF1">
    <property type="entry name" value="ADENYLOSUCCINATE LYASE"/>
    <property type="match status" value="1"/>
</dbReference>
<dbReference type="Gene3D" id="1.20.200.10">
    <property type="entry name" value="Fumarase/aspartase (Central domain)"/>
    <property type="match status" value="1"/>
</dbReference>